<feature type="compositionally biased region" description="Pro residues" evidence="1">
    <location>
        <begin position="75"/>
        <end position="85"/>
    </location>
</feature>
<dbReference type="InterPro" id="IPR004242">
    <property type="entry name" value="Transposase_21"/>
</dbReference>
<feature type="compositionally biased region" description="Pro residues" evidence="1">
    <location>
        <begin position="44"/>
        <end position="57"/>
    </location>
</feature>
<feature type="region of interest" description="Disordered" evidence="1">
    <location>
        <begin position="1"/>
        <end position="97"/>
    </location>
</feature>
<dbReference type="GO" id="GO:0016301">
    <property type="term" value="F:kinase activity"/>
    <property type="evidence" value="ECO:0007669"/>
    <property type="project" value="UniProtKB-KW"/>
</dbReference>
<dbReference type="Pfam" id="PF02992">
    <property type="entry name" value="Transposase_21"/>
    <property type="match status" value="1"/>
</dbReference>
<evidence type="ECO:0000313" key="2">
    <source>
        <dbReference type="EMBL" id="GJT24348.1"/>
    </source>
</evidence>
<feature type="compositionally biased region" description="Polar residues" evidence="1">
    <location>
        <begin position="86"/>
        <end position="97"/>
    </location>
</feature>
<evidence type="ECO:0000313" key="3">
    <source>
        <dbReference type="Proteomes" id="UP001151760"/>
    </source>
</evidence>
<protein>
    <submittedName>
        <fullName evidence="2">Protein kinase, ATP binding site-containing protein</fullName>
    </submittedName>
</protein>
<keyword evidence="2" id="KW-0808">Transferase</keyword>
<feature type="region of interest" description="Disordered" evidence="1">
    <location>
        <begin position="160"/>
        <end position="179"/>
    </location>
</feature>
<dbReference type="Proteomes" id="UP001151760">
    <property type="component" value="Unassembled WGS sequence"/>
</dbReference>
<keyword evidence="3" id="KW-1185">Reference proteome</keyword>
<reference evidence="2" key="2">
    <citation type="submission" date="2022-01" db="EMBL/GenBank/DDBJ databases">
        <authorList>
            <person name="Yamashiro T."/>
            <person name="Shiraishi A."/>
            <person name="Satake H."/>
            <person name="Nakayama K."/>
        </authorList>
    </citation>
    <scope>NUCLEOTIDE SEQUENCE</scope>
</reference>
<accession>A0ABQ5CDZ9</accession>
<gene>
    <name evidence="2" type="ORF">Tco_0894285</name>
</gene>
<organism evidence="2 3">
    <name type="scientific">Tanacetum coccineum</name>
    <dbReference type="NCBI Taxonomy" id="301880"/>
    <lineage>
        <taxon>Eukaryota</taxon>
        <taxon>Viridiplantae</taxon>
        <taxon>Streptophyta</taxon>
        <taxon>Embryophyta</taxon>
        <taxon>Tracheophyta</taxon>
        <taxon>Spermatophyta</taxon>
        <taxon>Magnoliopsida</taxon>
        <taxon>eudicotyledons</taxon>
        <taxon>Gunneridae</taxon>
        <taxon>Pentapetalae</taxon>
        <taxon>asterids</taxon>
        <taxon>campanulids</taxon>
        <taxon>Asterales</taxon>
        <taxon>Asteraceae</taxon>
        <taxon>Asteroideae</taxon>
        <taxon>Anthemideae</taxon>
        <taxon>Anthemidinae</taxon>
        <taxon>Tanacetum</taxon>
    </lineage>
</organism>
<reference evidence="2" key="1">
    <citation type="journal article" date="2022" name="Int. J. Mol. Sci.">
        <title>Draft Genome of Tanacetum Coccineum: Genomic Comparison of Closely Related Tanacetum-Family Plants.</title>
        <authorList>
            <person name="Yamashiro T."/>
            <person name="Shiraishi A."/>
            <person name="Nakayama K."/>
            <person name="Satake H."/>
        </authorList>
    </citation>
    <scope>NUCLEOTIDE SEQUENCE</scope>
</reference>
<proteinExistence type="predicted"/>
<comment type="caution">
    <text evidence="2">The sequence shown here is derived from an EMBL/GenBank/DDBJ whole genome shotgun (WGS) entry which is preliminary data.</text>
</comment>
<dbReference type="EMBL" id="BQNB010014128">
    <property type="protein sequence ID" value="GJT24348.1"/>
    <property type="molecule type" value="Genomic_DNA"/>
</dbReference>
<keyword evidence="2" id="KW-0418">Kinase</keyword>
<sequence length="298" mass="32875">MSPGNVVGDTSDTKSRSEFTAAPQNIKHKKMTIGDFNSITTTSHPPPQNPPPPPPLTTLPTTTHHRYSHEDTSTIPPPPPPPPPLNHNSFLNPLNDNSSTSFSNPIIVGGDLFGLAMSTAGPASQSRADNELNHEYTPSVRMLSKTAYVGHRRFLKKPHKWRSSREFNGQTDNRDPPKEFGQDEILAQLDRLPTRLTGKHLSYRGVKIKRNVLVELNWTKRQDRRLAKLGIRSACGLLAKEQKMGVLEASVCDKVDLFASLPTAAASSPAVDFFAAPEQVVAPEMKPTEWQQLKQPNS</sequence>
<evidence type="ECO:0000256" key="1">
    <source>
        <dbReference type="SAM" id="MobiDB-lite"/>
    </source>
</evidence>
<name>A0ABQ5CDZ9_9ASTR</name>